<feature type="compositionally biased region" description="Basic residues" evidence="1">
    <location>
        <begin position="25"/>
        <end position="40"/>
    </location>
</feature>
<dbReference type="GeneID" id="27429829"/>
<accession>A0A162GUI9</accession>
<feature type="region of interest" description="Disordered" evidence="1">
    <location>
        <begin position="1"/>
        <end position="56"/>
    </location>
</feature>
<dbReference type="RefSeq" id="YP_009250016.1">
    <property type="nucleotide sequence ID" value="NC_029997.2"/>
</dbReference>
<evidence type="ECO:0000313" key="2">
    <source>
        <dbReference type="EMBL" id="AKR17347.1"/>
    </source>
</evidence>
<reference evidence="2" key="1">
    <citation type="submission" date="2017-04" db="EMBL/GenBank/DDBJ databases">
        <title>Complete genome sequence of Urbanus proteus nucleopolyhedrovirus (UrprNPV).</title>
        <authorList>
            <person name="Santos E.R."/>
            <person name="Melo F.L."/>
            <person name="Sosa-Gomez D.R."/>
            <person name="Ribeiro B.M."/>
            <person name="Ardisson-Araujo D.M.P."/>
        </authorList>
    </citation>
    <scope>NUCLEOTIDE SEQUENCE [LARGE SCALE GENOMIC DNA]</scope>
    <source>
        <strain evidence="2">Southern Brazil</strain>
    </source>
</reference>
<keyword evidence="3" id="KW-1185">Reference proteome</keyword>
<name>A0A162GUI9_9ABAC</name>
<evidence type="ECO:0000313" key="3">
    <source>
        <dbReference type="Proteomes" id="UP000201861"/>
    </source>
</evidence>
<dbReference type="Proteomes" id="UP000201861">
    <property type="component" value="Segment"/>
</dbReference>
<feature type="compositionally biased region" description="Basic and acidic residues" evidence="1">
    <location>
        <begin position="12"/>
        <end position="22"/>
    </location>
</feature>
<organism evidence="2 3">
    <name type="scientific">Urbanus proteus nucleopolyhedrovirus</name>
    <dbReference type="NCBI Taxonomy" id="1675866"/>
    <lineage>
        <taxon>Viruses</taxon>
        <taxon>Viruses incertae sedis</taxon>
        <taxon>Naldaviricetes</taxon>
        <taxon>Lefavirales</taxon>
        <taxon>Baculoviridae</taxon>
        <taxon>Alphabaculovirus</taxon>
        <taxon>Alphabaculovirus urprotei</taxon>
    </lineage>
</organism>
<evidence type="ECO:0000256" key="1">
    <source>
        <dbReference type="SAM" id="MobiDB-lite"/>
    </source>
</evidence>
<protein>
    <submittedName>
        <fullName evidence="2">Uncharacterized protein</fullName>
    </submittedName>
</protein>
<sequence length="116" mass="13599">MINRTGFSAPRQKSEATRDRASQRTMRKHNRKTRASHRNRTGFSAPRQKSEATRDRASKKYMFLSTVDVLIVHKSKLVQHFLYKHFYTFILFNFAMTDCSLSKINSVFCSENLDSM</sequence>
<proteinExistence type="predicted"/>
<dbReference type="KEGG" id="vg:27429829"/>
<dbReference type="EMBL" id="KR011717">
    <property type="protein sequence ID" value="AKR17347.1"/>
    <property type="molecule type" value="Genomic_DNA"/>
</dbReference>